<dbReference type="GO" id="GO:0075521">
    <property type="term" value="P:microtubule-dependent intracellular transport of viral material towards nucleus"/>
    <property type="evidence" value="ECO:0007669"/>
    <property type="project" value="UniProtKB-UniRule"/>
</dbReference>
<evidence type="ECO:0000256" key="2">
    <source>
        <dbReference type="ARBA" id="ARBA00022553"/>
    </source>
</evidence>
<comment type="function">
    <text evidence="15">Minor protein of the capsid that localizes along the inner surface of the virion, within the central cavities beneath the L1 pentamers. Plays a role in capsid stabilization through interaction with the major capsid protein L1. Once the virion enters the host cell, L2 escorts the genomic DNA into the nucleus by promoting escape from the endosomal compartments and traffic through the host Golgi network. Mechanistically, the C-terminus of L2 possesses a cell-penetrating peptide that protudes from the host endosome, interacts with host cytoplasmic retromer cargo and thereby mediates the capsid delivery to the host trans-Golgi network. Plays a role through its interaction with host dynein in the intracellular microtubule-dependent transport of viral capsid toward the nucleus. Mediates the viral genome import into the nucleus through binding to host importins. Once within the nucleus, L2 localizes viral genomes to host PML bodies in order to activate early gene expression for establishment of infection. Later on, promotes late gene expression by interacting with the viral E2 protein and by inhibiting its transcriptional activation functions. During virion assembly, encapsidates the genome by direct interaction with the viral DNA.</text>
</comment>
<evidence type="ECO:0000313" key="17">
    <source>
        <dbReference type="Proteomes" id="UP000125000"/>
    </source>
</evidence>
<dbReference type="GO" id="GO:0046718">
    <property type="term" value="P:symbiont entry into host cell"/>
    <property type="evidence" value="ECO:0007669"/>
    <property type="project" value="UniProtKB-KW"/>
</dbReference>
<keyword evidence="1 15" id="KW-1163">Viral penetration into host nucleus</keyword>
<evidence type="ECO:0000256" key="1">
    <source>
        <dbReference type="ARBA" id="ARBA00022524"/>
    </source>
</evidence>
<keyword evidence="17" id="KW-1185">Reference proteome</keyword>
<evidence type="ECO:0000256" key="7">
    <source>
        <dbReference type="ARBA" id="ARBA00022844"/>
    </source>
</evidence>
<evidence type="ECO:0000256" key="4">
    <source>
        <dbReference type="ARBA" id="ARBA00022562"/>
    </source>
</evidence>
<comment type="similarity">
    <text evidence="15">Belongs to the papillomaviridae L2 protein family.</text>
</comment>
<keyword evidence="10" id="KW-1039">Host endosome</keyword>
<feature type="disulfide bond" evidence="15">
    <location>
        <begin position="19"/>
        <end position="25"/>
    </location>
</feature>
<keyword evidence="6" id="KW-1040">Host Golgi apparatus</keyword>
<keyword evidence="13 15" id="KW-1015">Disulfide bond</keyword>
<evidence type="ECO:0000256" key="14">
    <source>
        <dbReference type="ARBA" id="ARBA00023296"/>
    </source>
</evidence>
<proteinExistence type="inferred from homology"/>
<comment type="subunit">
    <text evidence="15">Interacts with major capsid protein L1. Interacts with E2; this interaction inhibits E2 transcriptional activity but not the DNA replication function E2. Interacts with host HSPA8; this interaction is required for L2 nuclear translocation. Interacts with host importins KPNB2 and KPNB3. Forms a complex with importin alpha2-beta1 heterodimers via interaction with the importin alpha2 adapter. Interacts with host DYNLT1; this interaction is essential for virus intracellular transport during entry. Interacts (via C-terminus) with host retromer subunits VPS35 AND VPS29.</text>
</comment>
<dbReference type="HAMAP" id="MF_04003">
    <property type="entry name" value="PPV_L2"/>
    <property type="match status" value="1"/>
</dbReference>
<organism evidence="16 17">
    <name type="scientific">Vulpes vulpes papillomavirus 1</name>
    <dbReference type="NCBI Taxonomy" id="1163709"/>
    <lineage>
        <taxon>Viruses</taxon>
        <taxon>Monodnaviria</taxon>
        <taxon>Shotokuvirae</taxon>
        <taxon>Cossaviricota</taxon>
        <taxon>Papovaviricetes</taxon>
        <taxon>Zurhausenvirales</taxon>
        <taxon>Papillomaviridae</taxon>
        <taxon>Firstpapillomavirinae</taxon>
        <taxon>Treisetapapillomavirus</taxon>
        <taxon>Treisetapapillomavirus 1</taxon>
    </lineage>
</organism>
<accession>A0A0A7BW04</accession>
<keyword evidence="4 15" id="KW-1048">Host nucleus</keyword>
<evidence type="ECO:0000256" key="3">
    <source>
        <dbReference type="ARBA" id="ARBA00022561"/>
    </source>
</evidence>
<comment type="caution">
    <text evidence="15">Lacks conserved residue(s) required for the propagation of feature annotation.</text>
</comment>
<evidence type="ECO:0000256" key="11">
    <source>
        <dbReference type="ARBA" id="ARBA00023120"/>
    </source>
</evidence>
<dbReference type="GO" id="GO:0019028">
    <property type="term" value="C:viral capsid"/>
    <property type="evidence" value="ECO:0007669"/>
    <property type="project" value="UniProtKB-UniRule"/>
</dbReference>
<comment type="PTM">
    <text evidence="15">Highly phosphorylated.</text>
</comment>
<dbReference type="GO" id="GO:0043657">
    <property type="term" value="C:host cell"/>
    <property type="evidence" value="ECO:0007669"/>
    <property type="project" value="GOC"/>
</dbReference>
<protein>
    <recommendedName>
        <fullName evidence="15">Minor capsid protein L2</fullName>
    </recommendedName>
</protein>
<evidence type="ECO:0000313" key="16">
    <source>
        <dbReference type="EMBL" id="AHM27270.1"/>
    </source>
</evidence>
<dbReference type="GO" id="GO:0005198">
    <property type="term" value="F:structural molecule activity"/>
    <property type="evidence" value="ECO:0007669"/>
    <property type="project" value="UniProtKB-UniRule"/>
</dbReference>
<dbReference type="Pfam" id="PF00513">
    <property type="entry name" value="Late_protein_L2"/>
    <property type="match status" value="1"/>
</dbReference>
<keyword evidence="8 15" id="KW-0426">Late protein</keyword>
<dbReference type="GO" id="GO:0003677">
    <property type="term" value="F:DNA binding"/>
    <property type="evidence" value="ECO:0007669"/>
    <property type="project" value="UniProtKB-UniRule"/>
</dbReference>
<evidence type="ECO:0000256" key="12">
    <source>
        <dbReference type="ARBA" id="ARBA00023125"/>
    </source>
</evidence>
<keyword evidence="14 15" id="KW-1160">Virus entry into host cell</keyword>
<keyword evidence="5 15" id="KW-0945">Host-virus interaction</keyword>
<dbReference type="GO" id="GO:0042025">
    <property type="term" value="C:host cell nucleus"/>
    <property type="evidence" value="ECO:0007669"/>
    <property type="project" value="UniProtKB-SubCell"/>
</dbReference>
<keyword evidence="12 15" id="KW-0238">DNA-binding</keyword>
<gene>
    <name evidence="15" type="primary">L2</name>
</gene>
<keyword evidence="3 15" id="KW-0167">Capsid protein</keyword>
<evidence type="ECO:0000256" key="8">
    <source>
        <dbReference type="ARBA" id="ARBA00022921"/>
    </source>
</evidence>
<evidence type="ECO:0000256" key="10">
    <source>
        <dbReference type="ARBA" id="ARBA00023046"/>
    </source>
</evidence>
<dbReference type="Proteomes" id="UP000125000">
    <property type="component" value="Segment"/>
</dbReference>
<name>A0A0A7BW04_9PAPI</name>
<dbReference type="OrthoDB" id="8047at10239"/>
<evidence type="ECO:0000256" key="13">
    <source>
        <dbReference type="ARBA" id="ARBA00023157"/>
    </source>
</evidence>
<evidence type="ECO:0000256" key="15">
    <source>
        <dbReference type="HAMAP-Rule" id="MF_04003"/>
    </source>
</evidence>
<comment type="subcellular location">
    <subcellularLocation>
        <location evidence="15">Virion</location>
    </subcellularLocation>
    <subcellularLocation>
        <location evidence="15">Host nucleus</location>
    </subcellularLocation>
</comment>
<evidence type="ECO:0000256" key="5">
    <source>
        <dbReference type="ARBA" id="ARBA00022581"/>
    </source>
</evidence>
<dbReference type="EMBL" id="KF857586">
    <property type="protein sequence ID" value="AHM27270.1"/>
    <property type="molecule type" value="Genomic_DNA"/>
</dbReference>
<keyword evidence="11 15" id="KW-1176">Cytoplasmic inwards viral transport</keyword>
<evidence type="ECO:0000256" key="9">
    <source>
        <dbReference type="ARBA" id="ARBA00022952"/>
    </source>
</evidence>
<dbReference type="GO" id="GO:0075732">
    <property type="term" value="P:viral penetration into host nucleus"/>
    <property type="evidence" value="ECO:0007669"/>
    <property type="project" value="UniProtKB-KW"/>
</dbReference>
<sequence length="525" mass="56937">MLPRKRAKRDTVDNLYRQCQITGNCPPDVKNKVEGTTLADILSKIFSSIIYTGGLGIGTGKGTGGTGGYRPLGGTTGSRGPGTVSRPNIPVDPIGPADILPINPVEPNASSIVPLNEGDPGIIIEPPGTVNGADVELSVVTSIDPVSDVSNASIPAPTGAGSDGDAAIIDVQTSTRTTNAVRSTQRFNNPVFETVAIVHRSFGESSENLNVVVDPTILQDTVIGGDEGEFIELDILGRPSQFEIVEGEGPKTSTPIERLAGPFKRARELYNRRIKQIPTQNPLFLGRAAEAVEFGFENPAYEDDVTLTFERDLDELAAAPVAAPDPDFADIVKLSRPRLSEPEPGRVRYSRLGRRGTMTLRSGVQIGEEVHFYRDLSTIDDAQGIELSVLGHQSGEEVIIDPLSESTVIDAENISEPQFDYDEYEHLLLDELSEDFSNSHLVLNSTGRNSSLTMPSMPPGTPLKIFIDDYGSLIVAHSSSTESDDIPSTIWENLQPVIVVSPFESFDYNLHPSLRRKKRKRPYFF</sequence>
<dbReference type="InterPro" id="IPR000784">
    <property type="entry name" value="Late_L2"/>
</dbReference>
<keyword evidence="9 15" id="KW-1177">Microtubular inwards viral transport</keyword>
<evidence type="ECO:0000256" key="6">
    <source>
        <dbReference type="ARBA" id="ARBA00022812"/>
    </source>
</evidence>
<keyword evidence="2 15" id="KW-0597">Phosphoprotein</keyword>
<reference evidence="16 17" key="1">
    <citation type="submission" date="2013-11" db="EMBL/GenBank/DDBJ databases">
        <title>Exploring papillomavirus diversity in European mammals.</title>
        <authorList>
            <person name="Mengual-Chulia B."/>
            <person name="Bravo I.G."/>
        </authorList>
    </citation>
    <scope>NUCLEOTIDE SEQUENCE [LARGE SCALE GENOMIC DNA]</scope>
    <source>
        <strain evidence="16">ILAT 93957</strain>
    </source>
</reference>
<keyword evidence="7 15" id="KW-0946">Virion</keyword>